<evidence type="ECO:0000313" key="2">
    <source>
        <dbReference type="EMBL" id="BAT60891.1"/>
    </source>
</evidence>
<proteinExistence type="predicted"/>
<protein>
    <submittedName>
        <fullName evidence="2">Uncharacterized protein</fullName>
    </submittedName>
</protein>
<dbReference type="Proteomes" id="UP000236884">
    <property type="component" value="Chromosome"/>
</dbReference>
<organism evidence="2 3">
    <name type="scientific">Variibacter gotjawalensis</name>
    <dbReference type="NCBI Taxonomy" id="1333996"/>
    <lineage>
        <taxon>Bacteria</taxon>
        <taxon>Pseudomonadati</taxon>
        <taxon>Pseudomonadota</taxon>
        <taxon>Alphaproteobacteria</taxon>
        <taxon>Hyphomicrobiales</taxon>
        <taxon>Nitrobacteraceae</taxon>
        <taxon>Variibacter</taxon>
    </lineage>
</organism>
<keyword evidence="3" id="KW-1185">Reference proteome</keyword>
<gene>
    <name evidence="2" type="ORF">GJW-30_1_03441</name>
</gene>
<feature type="chain" id="PRO_5006615955" evidence="1">
    <location>
        <begin position="21"/>
        <end position="173"/>
    </location>
</feature>
<keyword evidence="1" id="KW-0732">Signal</keyword>
<name>A0A0S3PYB1_9BRAD</name>
<dbReference type="KEGG" id="vgo:GJW-30_1_03441"/>
<evidence type="ECO:0000256" key="1">
    <source>
        <dbReference type="SAM" id="SignalP"/>
    </source>
</evidence>
<accession>A0A0S3PYB1</accession>
<dbReference type="EMBL" id="AP014946">
    <property type="protein sequence ID" value="BAT60891.1"/>
    <property type="molecule type" value="Genomic_DNA"/>
</dbReference>
<evidence type="ECO:0000313" key="3">
    <source>
        <dbReference type="Proteomes" id="UP000236884"/>
    </source>
</evidence>
<sequence>MYRFTLPLVVAVIAPLSAQAQQPRPADEGAMVGPWRIEVMAKGNKFDGCSMMRRANDVGATIVRGPDGLTLVLDSPKWKLERGKTYPVELLAGGGKWSARAAADRESVSIPLTDAGFIETLRKADALQVKGDGATIAVPLDRSTAALERLDACYEKNSVSPDSNPFVAPNRRP</sequence>
<feature type="signal peptide" evidence="1">
    <location>
        <begin position="1"/>
        <end position="20"/>
    </location>
</feature>
<reference evidence="2 3" key="1">
    <citation type="submission" date="2015-08" db="EMBL/GenBank/DDBJ databases">
        <title>Investigation of the bacterial diversity of lava forest soil.</title>
        <authorList>
            <person name="Lee J.S."/>
        </authorList>
    </citation>
    <scope>NUCLEOTIDE SEQUENCE [LARGE SCALE GENOMIC DNA]</scope>
    <source>
        <strain evidence="2 3">GJW-30</strain>
    </source>
</reference>
<dbReference type="AlphaFoldDB" id="A0A0S3PYB1"/>